<evidence type="ECO:0000256" key="4">
    <source>
        <dbReference type="ARBA" id="ARBA00022692"/>
    </source>
</evidence>
<dbReference type="InterPro" id="IPR045874">
    <property type="entry name" value="LRK10/LRL21-25-like"/>
</dbReference>
<feature type="chain" id="PRO_5025344110" description="Protein kinase domain-containing protein" evidence="12">
    <location>
        <begin position="27"/>
        <end position="559"/>
    </location>
</feature>
<dbReference type="Proteomes" id="UP000516437">
    <property type="component" value="Unassembled WGS sequence"/>
</dbReference>
<feature type="signal peptide" evidence="12">
    <location>
        <begin position="1"/>
        <end position="26"/>
    </location>
</feature>
<dbReference type="Gene3D" id="1.10.510.10">
    <property type="entry name" value="Transferase(Phosphotransferase) domain 1"/>
    <property type="match status" value="1"/>
</dbReference>
<keyword evidence="2" id="KW-0418">Kinase</keyword>
<dbReference type="SUPFAM" id="SSF56112">
    <property type="entry name" value="Protein kinase-like (PK-like)"/>
    <property type="match status" value="1"/>
</dbReference>
<evidence type="ECO:0000256" key="2">
    <source>
        <dbReference type="ARBA" id="ARBA00022527"/>
    </source>
</evidence>
<keyword evidence="9" id="KW-0472">Membrane</keyword>
<dbReference type="Gene3D" id="3.30.200.20">
    <property type="entry name" value="Phosphorylase Kinase, domain 1"/>
    <property type="match status" value="1"/>
</dbReference>
<dbReference type="GO" id="GO:0030247">
    <property type="term" value="F:polysaccharide binding"/>
    <property type="evidence" value="ECO:0007669"/>
    <property type="project" value="InterPro"/>
</dbReference>
<keyword evidence="4" id="KW-0812">Transmembrane</keyword>
<evidence type="ECO:0000256" key="6">
    <source>
        <dbReference type="ARBA" id="ARBA00022741"/>
    </source>
</evidence>
<evidence type="ECO:0000256" key="12">
    <source>
        <dbReference type="SAM" id="SignalP"/>
    </source>
</evidence>
<keyword evidence="10" id="KW-0325">Glycoprotein</keyword>
<dbReference type="AlphaFoldDB" id="A0A6A1UHI9"/>
<accession>A0A6A1UHI9</accession>
<evidence type="ECO:0000259" key="13">
    <source>
        <dbReference type="PROSITE" id="PS50011"/>
    </source>
</evidence>
<dbReference type="PROSITE" id="PS50011">
    <property type="entry name" value="PROTEIN_KINASE_DOM"/>
    <property type="match status" value="1"/>
</dbReference>
<feature type="binding site" evidence="11">
    <location>
        <position position="435"/>
    </location>
    <ligand>
        <name>ATP</name>
        <dbReference type="ChEBI" id="CHEBI:30616"/>
    </ligand>
</feature>
<name>A0A6A1UHI9_9ROSI</name>
<comment type="caution">
    <text evidence="14">The sequence shown here is derived from an EMBL/GenBank/DDBJ whole genome shotgun (WGS) entry which is preliminary data.</text>
</comment>
<evidence type="ECO:0000313" key="14">
    <source>
        <dbReference type="EMBL" id="KAB1199731.1"/>
    </source>
</evidence>
<dbReference type="GO" id="GO:0005524">
    <property type="term" value="F:ATP binding"/>
    <property type="evidence" value="ECO:0007669"/>
    <property type="project" value="UniProtKB-UniRule"/>
</dbReference>
<keyword evidence="15" id="KW-1185">Reference proteome</keyword>
<evidence type="ECO:0000256" key="5">
    <source>
        <dbReference type="ARBA" id="ARBA00022729"/>
    </source>
</evidence>
<keyword evidence="8" id="KW-1133">Transmembrane helix</keyword>
<keyword evidence="3" id="KW-0808">Transferase</keyword>
<dbReference type="InterPro" id="IPR000719">
    <property type="entry name" value="Prot_kinase_dom"/>
</dbReference>
<keyword evidence="6 11" id="KW-0547">Nucleotide-binding</keyword>
<dbReference type="FunFam" id="3.30.200.20:FF:000178">
    <property type="entry name" value="serine/threonine-protein kinase PBS1-like"/>
    <property type="match status" value="1"/>
</dbReference>
<dbReference type="InterPro" id="IPR025287">
    <property type="entry name" value="WAK_GUB"/>
</dbReference>
<dbReference type="EMBL" id="RXIC02000421">
    <property type="protein sequence ID" value="KAB1199731.1"/>
    <property type="molecule type" value="Genomic_DNA"/>
</dbReference>
<evidence type="ECO:0000313" key="15">
    <source>
        <dbReference type="Proteomes" id="UP000516437"/>
    </source>
</evidence>
<dbReference type="InterPro" id="IPR017441">
    <property type="entry name" value="Protein_kinase_ATP_BS"/>
</dbReference>
<keyword evidence="5 12" id="KW-0732">Signal</keyword>
<dbReference type="GO" id="GO:0016020">
    <property type="term" value="C:membrane"/>
    <property type="evidence" value="ECO:0007669"/>
    <property type="project" value="UniProtKB-SubCell"/>
</dbReference>
<protein>
    <recommendedName>
        <fullName evidence="13">Protein kinase domain-containing protein</fullName>
    </recommendedName>
</protein>
<evidence type="ECO:0000256" key="10">
    <source>
        <dbReference type="ARBA" id="ARBA00023180"/>
    </source>
</evidence>
<dbReference type="PANTHER" id="PTHR27009">
    <property type="entry name" value="RUST RESISTANCE KINASE LR10-RELATED"/>
    <property type="match status" value="1"/>
</dbReference>
<dbReference type="InterPro" id="IPR011009">
    <property type="entry name" value="Kinase-like_dom_sf"/>
</dbReference>
<evidence type="ECO:0000256" key="11">
    <source>
        <dbReference type="PROSITE-ProRule" id="PRU10141"/>
    </source>
</evidence>
<dbReference type="PROSITE" id="PS00107">
    <property type="entry name" value="PROTEIN_KINASE_ATP"/>
    <property type="match status" value="1"/>
</dbReference>
<gene>
    <name evidence="14" type="ORF">CJ030_MR0G014429</name>
</gene>
<feature type="domain" description="Protein kinase" evidence="13">
    <location>
        <begin position="407"/>
        <end position="559"/>
    </location>
</feature>
<proteinExistence type="predicted"/>
<evidence type="ECO:0000256" key="1">
    <source>
        <dbReference type="ARBA" id="ARBA00004479"/>
    </source>
</evidence>
<evidence type="ECO:0000256" key="3">
    <source>
        <dbReference type="ARBA" id="ARBA00022679"/>
    </source>
</evidence>
<dbReference type="Pfam" id="PF13947">
    <property type="entry name" value="GUB_WAK_bind"/>
    <property type="match status" value="1"/>
</dbReference>
<dbReference type="OrthoDB" id="1513794at2759"/>
<keyword evidence="2" id="KW-0723">Serine/threonine-protein kinase</keyword>
<sequence>MARAVPFTAGLTVLIVLVLVHQSCSAKDGQRCAPSSCGNLNISYPFRLKDDPDPECGDHRYNLSCENNQAVLYLYVGKYFVREINYTGYKIRLVDSGIQEDNHSFIPRYFLNRPSFRWIYPLYSRSYPSIKTGGQCDSGFWTLDLPDVRSLGLFFLSCETQVNSEYYLDTSSCLKKGSESSPNSSLSHSKGYTYVTVGYNSLAELEVLCRIEQMSLTSWQLPAGEYYPTTCTDVYNEVTYGFELSWFQVYCDNFTDDGYCYLNDTSNLPVQCDNYSVLMLLLSFVKAFPGDRYYAGKIYQALHRRLESIIIIPQFRWLFGDGRFTAFNVRDIGNRPLLQLLLIIIVDIGQFVAPKLILGTPVVVWFLIYTWRRRHLSMYDAVEEFLQSHNNLMPIRYSYSEIKKMTKRFKDKLGEGGYGTVFKGKLRSGRLVAIKMLGKSKANGQDFINEVATIGRIHHVNVVQLIGFCVEGSKRALVYEFMPKGSLNKFVCSEGSVLLSYEIMHDIALGVARGIEYLHLRHAVLHFDIKPLHSSCNRMARLTIGTSDIQWFNKTVVFL</sequence>
<reference evidence="14 15" key="1">
    <citation type="journal article" date="2019" name="Plant Biotechnol. J.">
        <title>The red bayberry genome and genetic basis of sex determination.</title>
        <authorList>
            <person name="Jia H.M."/>
            <person name="Jia H.J."/>
            <person name="Cai Q.L."/>
            <person name="Wang Y."/>
            <person name="Zhao H.B."/>
            <person name="Yang W.F."/>
            <person name="Wang G.Y."/>
            <person name="Li Y.H."/>
            <person name="Zhan D.L."/>
            <person name="Shen Y.T."/>
            <person name="Niu Q.F."/>
            <person name="Chang L."/>
            <person name="Qiu J."/>
            <person name="Zhao L."/>
            <person name="Xie H.B."/>
            <person name="Fu W.Y."/>
            <person name="Jin J."/>
            <person name="Li X.W."/>
            <person name="Jiao Y."/>
            <person name="Zhou C.C."/>
            <person name="Tu T."/>
            <person name="Chai C.Y."/>
            <person name="Gao J.L."/>
            <person name="Fan L.J."/>
            <person name="van de Weg E."/>
            <person name="Wang J.Y."/>
            <person name="Gao Z.S."/>
        </authorList>
    </citation>
    <scope>NUCLEOTIDE SEQUENCE [LARGE SCALE GENOMIC DNA]</scope>
    <source>
        <tissue evidence="14">Leaves</tissue>
    </source>
</reference>
<evidence type="ECO:0000256" key="8">
    <source>
        <dbReference type="ARBA" id="ARBA00022989"/>
    </source>
</evidence>
<dbReference type="Pfam" id="PF00069">
    <property type="entry name" value="Pkinase"/>
    <property type="match status" value="1"/>
</dbReference>
<dbReference type="GO" id="GO:0004674">
    <property type="term" value="F:protein serine/threonine kinase activity"/>
    <property type="evidence" value="ECO:0007669"/>
    <property type="project" value="UniProtKB-KW"/>
</dbReference>
<organism evidence="14 15">
    <name type="scientific">Morella rubra</name>
    <name type="common">Chinese bayberry</name>
    <dbReference type="NCBI Taxonomy" id="262757"/>
    <lineage>
        <taxon>Eukaryota</taxon>
        <taxon>Viridiplantae</taxon>
        <taxon>Streptophyta</taxon>
        <taxon>Embryophyta</taxon>
        <taxon>Tracheophyta</taxon>
        <taxon>Spermatophyta</taxon>
        <taxon>Magnoliopsida</taxon>
        <taxon>eudicotyledons</taxon>
        <taxon>Gunneridae</taxon>
        <taxon>Pentapetalae</taxon>
        <taxon>rosids</taxon>
        <taxon>fabids</taxon>
        <taxon>Fagales</taxon>
        <taxon>Myricaceae</taxon>
        <taxon>Morella</taxon>
    </lineage>
</organism>
<keyword evidence="7 11" id="KW-0067">ATP-binding</keyword>
<evidence type="ECO:0000256" key="7">
    <source>
        <dbReference type="ARBA" id="ARBA00022840"/>
    </source>
</evidence>
<evidence type="ECO:0000256" key="9">
    <source>
        <dbReference type="ARBA" id="ARBA00023136"/>
    </source>
</evidence>
<comment type="subcellular location">
    <subcellularLocation>
        <location evidence="1">Membrane</location>
        <topology evidence="1">Single-pass type I membrane protein</topology>
    </subcellularLocation>
</comment>